<proteinExistence type="predicted"/>
<gene>
    <name evidence="3" type="ORF">PROFUN_12525</name>
</gene>
<feature type="compositionally biased region" description="Basic and acidic residues" evidence="1">
    <location>
        <begin position="99"/>
        <end position="173"/>
    </location>
</feature>
<evidence type="ECO:0000313" key="3">
    <source>
        <dbReference type="EMBL" id="PRP74511.1"/>
    </source>
</evidence>
<keyword evidence="2" id="KW-1133">Transmembrane helix</keyword>
<feature type="region of interest" description="Disordered" evidence="1">
    <location>
        <begin position="92"/>
        <end position="173"/>
    </location>
</feature>
<name>A0A2P6MS27_9EUKA</name>
<feature type="transmembrane region" description="Helical" evidence="2">
    <location>
        <begin position="57"/>
        <end position="83"/>
    </location>
</feature>
<keyword evidence="4" id="KW-1185">Reference proteome</keyword>
<sequence length="197" mass="22694">MTNYNEELRTRLALVVQHFAQHSQVITSQLLNTSSRSCQQPQNEDENDVMCSSICRLLTIFFILTTALSFGYFAIKYILLWVISQALVTDEDTSCPNDSHSDRPNADIYSEKVHSERSHSEVHSERDHSERDHSERDHSARLAVDVDRESTMESEAKSDSQKTKVNDSARTEVHKKPTITIYRCTLHREKMTSFDDL</sequence>
<dbReference type="InParanoid" id="A0A2P6MS27"/>
<dbReference type="EMBL" id="MDYQ01000460">
    <property type="protein sequence ID" value="PRP74511.1"/>
    <property type="molecule type" value="Genomic_DNA"/>
</dbReference>
<dbReference type="AlphaFoldDB" id="A0A2P6MS27"/>
<keyword evidence="2" id="KW-0812">Transmembrane</keyword>
<organism evidence="3 4">
    <name type="scientific">Planoprotostelium fungivorum</name>
    <dbReference type="NCBI Taxonomy" id="1890364"/>
    <lineage>
        <taxon>Eukaryota</taxon>
        <taxon>Amoebozoa</taxon>
        <taxon>Evosea</taxon>
        <taxon>Variosea</taxon>
        <taxon>Cavosteliida</taxon>
        <taxon>Cavosteliaceae</taxon>
        <taxon>Planoprotostelium</taxon>
    </lineage>
</organism>
<reference evidence="3 4" key="1">
    <citation type="journal article" date="2018" name="Genome Biol. Evol.">
        <title>Multiple Roots of Fruiting Body Formation in Amoebozoa.</title>
        <authorList>
            <person name="Hillmann F."/>
            <person name="Forbes G."/>
            <person name="Novohradska S."/>
            <person name="Ferling I."/>
            <person name="Riege K."/>
            <person name="Groth M."/>
            <person name="Westermann M."/>
            <person name="Marz M."/>
            <person name="Spaller T."/>
            <person name="Winckler T."/>
            <person name="Schaap P."/>
            <person name="Glockner G."/>
        </authorList>
    </citation>
    <scope>NUCLEOTIDE SEQUENCE [LARGE SCALE GENOMIC DNA]</scope>
    <source>
        <strain evidence="3 4">Jena</strain>
    </source>
</reference>
<evidence type="ECO:0000256" key="1">
    <source>
        <dbReference type="SAM" id="MobiDB-lite"/>
    </source>
</evidence>
<protein>
    <submittedName>
        <fullName evidence="3">Uncharacterized protein</fullName>
    </submittedName>
</protein>
<keyword evidence="2" id="KW-0472">Membrane</keyword>
<dbReference type="Proteomes" id="UP000241769">
    <property type="component" value="Unassembled WGS sequence"/>
</dbReference>
<evidence type="ECO:0000313" key="4">
    <source>
        <dbReference type="Proteomes" id="UP000241769"/>
    </source>
</evidence>
<comment type="caution">
    <text evidence="3">The sequence shown here is derived from an EMBL/GenBank/DDBJ whole genome shotgun (WGS) entry which is preliminary data.</text>
</comment>
<accession>A0A2P6MS27</accession>
<evidence type="ECO:0000256" key="2">
    <source>
        <dbReference type="SAM" id="Phobius"/>
    </source>
</evidence>